<dbReference type="GO" id="GO:0042910">
    <property type="term" value="F:xenobiotic transmembrane transporter activity"/>
    <property type="evidence" value="ECO:0007669"/>
    <property type="project" value="TreeGrafter"/>
</dbReference>
<accession>A0A8J7MER5</accession>
<keyword evidence="1" id="KW-1133">Transmembrane helix</keyword>
<dbReference type="Gene3D" id="3.30.70.1430">
    <property type="entry name" value="Multidrug efflux transporter AcrB pore domain"/>
    <property type="match status" value="2"/>
</dbReference>
<dbReference type="EMBL" id="JAENIM010000039">
    <property type="protein sequence ID" value="MBK1791333.1"/>
    <property type="molecule type" value="Genomic_DNA"/>
</dbReference>
<feature type="transmembrane region" description="Helical" evidence="1">
    <location>
        <begin position="858"/>
        <end position="877"/>
    </location>
</feature>
<dbReference type="PANTHER" id="PTHR32063">
    <property type="match status" value="1"/>
</dbReference>
<dbReference type="SUPFAM" id="SSF82693">
    <property type="entry name" value="Multidrug efflux transporter AcrB pore domain, PN1, PN2, PC1 and PC2 subdomains"/>
    <property type="match status" value="3"/>
</dbReference>
<dbReference type="InterPro" id="IPR001036">
    <property type="entry name" value="Acrflvin-R"/>
</dbReference>
<feature type="transmembrane region" description="Helical" evidence="1">
    <location>
        <begin position="388"/>
        <end position="410"/>
    </location>
</feature>
<organism evidence="2 3">
    <name type="scientific">Persicirhabdus sediminis</name>
    <dbReference type="NCBI Taxonomy" id="454144"/>
    <lineage>
        <taxon>Bacteria</taxon>
        <taxon>Pseudomonadati</taxon>
        <taxon>Verrucomicrobiota</taxon>
        <taxon>Verrucomicrobiia</taxon>
        <taxon>Verrucomicrobiales</taxon>
        <taxon>Verrucomicrobiaceae</taxon>
        <taxon>Persicirhabdus</taxon>
    </lineage>
</organism>
<dbReference type="SUPFAM" id="SSF82866">
    <property type="entry name" value="Multidrug efflux transporter AcrB transmembrane domain"/>
    <property type="match status" value="2"/>
</dbReference>
<gene>
    <name evidence="2" type="ORF">JIN82_09240</name>
</gene>
<feature type="transmembrane region" description="Helical" evidence="1">
    <location>
        <begin position="910"/>
        <end position="931"/>
    </location>
</feature>
<sequence>MNIADFCIKRKVLTLVLTFVMLIGGYVSFQDMSRLEDPEFTIKQALVITPYPGASAGEVQEEVTDRLETALQQMAQLKEIESKSERGLSTITVHIKDQYKQDDLKQVWDELRNKVSDAQSQLPPGAAGSIVQDDFGDVYGVYFVLYGDDYSYAELKEVADMLRKELLLVDDVAKIDIHGNISEAIYIEPKWAVMAKIGLSTDQIIARLSQQNLVRNSGRIQVNSEYIAIDPTGEISSVADFETLTFSSNGRQFRLRDIAHIRRGYVDPPSEMVRYNGHRGVAIGISTVTGGNVVHMGEAIDERLDELRADIPLGMELGTISHQASSVTTAISGFTESLILALVIVIAVLMLFMGLRSGLLIGFILVLTIMGSFIVLEPLGVALERISLGALIIALGMLVDNAIVVVDGILVGMKRGRSAYQSAIDTVKQSATPLLGATAIAIFAFAAIGTTDNNAGEFCRSLFTVICVSLSLSWVTAITVTPLLAVMFFGKKKEAKEGDKEEAEPFSNGFYKLYKGLLKLCIRFKFVTAGLAFAAFVVALIGFGSVKQSFFPPSTRPQYMVDFWLPQGTHINETSKQVTEAEKWLMEQEGVTNVSSVIGQGALRFMLSYAPEMPNTSYAQIFVDVEDSDYITDLIERGDAHFLEKFPDAHAFGVRFELGPGGKGKIQAQFSGSDPNVLRDLAQQASAVFEAHPNSKAIYTDWRERVKLLRPQLADERAILLGIDKKEIASAIKASFEGQQVGIYREGDLLLPIVIQAEADDRSRASQLEQVHIWSPVANQRIPLSQVISGMEIVHDDEIMMRLDRKQVITAFCDPIDGTANSLLMELKEDVEAIPLPDGYTLSWQGEYKDSREAQESLAQGIPMFFLLMILTTVALFNSVRQPLVIWLCVPLSLIGVAAGLLIFDEPFSFMAILGFLSLSGMLIKNAIVMLDELNAQLEKGSDRYDAIINSAASRLLPVAMAASTTALGMLPLFFDSFFASMAVTIVFGLLVATVLTTVLVPVFYAILYRVRRPR</sequence>
<dbReference type="PRINTS" id="PR00702">
    <property type="entry name" value="ACRIFLAVINRP"/>
</dbReference>
<proteinExistence type="predicted"/>
<dbReference type="Proteomes" id="UP000624703">
    <property type="component" value="Unassembled WGS sequence"/>
</dbReference>
<evidence type="ECO:0000313" key="3">
    <source>
        <dbReference type="Proteomes" id="UP000624703"/>
    </source>
</evidence>
<dbReference type="Pfam" id="PF00873">
    <property type="entry name" value="ACR_tran"/>
    <property type="match status" value="1"/>
</dbReference>
<keyword evidence="3" id="KW-1185">Reference proteome</keyword>
<dbReference type="Gene3D" id="3.30.70.1320">
    <property type="entry name" value="Multidrug efflux transporter AcrB pore domain like"/>
    <property type="match status" value="1"/>
</dbReference>
<dbReference type="Gene3D" id="3.30.70.1440">
    <property type="entry name" value="Multidrug efflux transporter AcrB pore domain"/>
    <property type="match status" value="1"/>
</dbReference>
<feature type="transmembrane region" description="Helical" evidence="1">
    <location>
        <begin position="981"/>
        <end position="1008"/>
    </location>
</feature>
<dbReference type="RefSeq" id="WP_200311342.1">
    <property type="nucleotide sequence ID" value="NZ_JAENIM010000039.1"/>
</dbReference>
<dbReference type="SUPFAM" id="SSF82714">
    <property type="entry name" value="Multidrug efflux transporter AcrB TolC docking domain, DN and DC subdomains"/>
    <property type="match status" value="2"/>
</dbReference>
<dbReference type="PANTHER" id="PTHR32063:SF18">
    <property type="entry name" value="CATION EFFLUX SYSTEM PROTEIN"/>
    <property type="match status" value="1"/>
</dbReference>
<protein>
    <submittedName>
        <fullName evidence="2">Efflux RND transporter permease subunit</fullName>
    </submittedName>
</protein>
<feature type="transmembrane region" description="Helical" evidence="1">
    <location>
        <begin position="12"/>
        <end position="29"/>
    </location>
</feature>
<feature type="transmembrane region" description="Helical" evidence="1">
    <location>
        <begin position="330"/>
        <end position="352"/>
    </location>
</feature>
<evidence type="ECO:0000256" key="1">
    <source>
        <dbReference type="SAM" id="Phobius"/>
    </source>
</evidence>
<feature type="transmembrane region" description="Helical" evidence="1">
    <location>
        <begin position="462"/>
        <end position="490"/>
    </location>
</feature>
<feature type="transmembrane region" description="Helical" evidence="1">
    <location>
        <begin position="359"/>
        <end position="376"/>
    </location>
</feature>
<keyword evidence="1" id="KW-0812">Transmembrane</keyword>
<feature type="transmembrane region" description="Helical" evidence="1">
    <location>
        <begin position="431"/>
        <end position="450"/>
    </location>
</feature>
<feature type="transmembrane region" description="Helical" evidence="1">
    <location>
        <begin position="884"/>
        <end position="904"/>
    </location>
</feature>
<dbReference type="AlphaFoldDB" id="A0A8J7MER5"/>
<name>A0A8J7MER5_9BACT</name>
<feature type="transmembrane region" description="Helical" evidence="1">
    <location>
        <begin position="524"/>
        <end position="546"/>
    </location>
</feature>
<dbReference type="Gene3D" id="1.20.1640.10">
    <property type="entry name" value="Multidrug efflux transporter AcrB transmembrane domain"/>
    <property type="match status" value="2"/>
</dbReference>
<comment type="caution">
    <text evidence="2">The sequence shown here is derived from an EMBL/GenBank/DDBJ whole genome shotgun (WGS) entry which is preliminary data.</text>
</comment>
<dbReference type="Gene3D" id="3.30.2090.10">
    <property type="entry name" value="Multidrug efflux transporter AcrB TolC docking domain, DN and DC subdomains"/>
    <property type="match status" value="2"/>
</dbReference>
<reference evidence="2" key="1">
    <citation type="submission" date="2021-01" db="EMBL/GenBank/DDBJ databases">
        <title>Modified the classification status of verrucomicrobia.</title>
        <authorList>
            <person name="Feng X."/>
        </authorList>
    </citation>
    <scope>NUCLEOTIDE SEQUENCE</scope>
    <source>
        <strain evidence="2">_KCTC 22039</strain>
    </source>
</reference>
<feature type="transmembrane region" description="Helical" evidence="1">
    <location>
        <begin position="952"/>
        <end position="975"/>
    </location>
</feature>
<evidence type="ECO:0000313" key="2">
    <source>
        <dbReference type="EMBL" id="MBK1791333.1"/>
    </source>
</evidence>
<keyword evidence="1" id="KW-0472">Membrane</keyword>
<dbReference type="GO" id="GO:0005886">
    <property type="term" value="C:plasma membrane"/>
    <property type="evidence" value="ECO:0007669"/>
    <property type="project" value="TreeGrafter"/>
</dbReference>
<dbReference type="InterPro" id="IPR027463">
    <property type="entry name" value="AcrB_DN_DC_subdom"/>
</dbReference>